<keyword evidence="2 8" id="KW-0560">Oxidoreductase</keyword>
<keyword evidence="9" id="KW-1185">Reference proteome</keyword>
<keyword evidence="3" id="KW-0314">Glutamate biosynthesis</keyword>
<evidence type="ECO:0000313" key="9">
    <source>
        <dbReference type="Proteomes" id="UP000240739"/>
    </source>
</evidence>
<dbReference type="InterPro" id="IPR028261">
    <property type="entry name" value="DPD_II"/>
</dbReference>
<dbReference type="InterPro" id="IPR009051">
    <property type="entry name" value="Helical_ferredxn"/>
</dbReference>
<dbReference type="Gene3D" id="1.10.1060.10">
    <property type="entry name" value="Alpha-helical ferredoxin"/>
    <property type="match status" value="1"/>
</dbReference>
<dbReference type="RefSeq" id="WP_107570146.1">
    <property type="nucleotide sequence ID" value="NZ_PYYB01000002.1"/>
</dbReference>
<evidence type="ECO:0000256" key="1">
    <source>
        <dbReference type="ARBA" id="ARBA00022605"/>
    </source>
</evidence>
<dbReference type="GO" id="GO:0004355">
    <property type="term" value="F:glutamate synthase (NADPH) activity"/>
    <property type="evidence" value="ECO:0007669"/>
    <property type="project" value="UniProtKB-EC"/>
</dbReference>
<dbReference type="Pfam" id="PF07992">
    <property type="entry name" value="Pyr_redox_2"/>
    <property type="match status" value="1"/>
</dbReference>
<dbReference type="OrthoDB" id="9803192at2"/>
<dbReference type="EC" id="1.4.1.13" evidence="8"/>
<feature type="domain" description="Dihydroprymidine dehydrogenase" evidence="7">
    <location>
        <begin position="25"/>
        <end position="132"/>
    </location>
</feature>
<gene>
    <name evidence="8" type="primary">gltD</name>
    <name evidence="8" type="ORF">C7Y72_15810</name>
</gene>
<evidence type="ECO:0000259" key="6">
    <source>
        <dbReference type="Pfam" id="PF07992"/>
    </source>
</evidence>
<dbReference type="PANTHER" id="PTHR43100">
    <property type="entry name" value="GLUTAMATE SYNTHASE [NADPH] SMALL CHAIN"/>
    <property type="match status" value="1"/>
</dbReference>
<comment type="pathway">
    <text evidence="4">Amino-acid biosynthesis.</text>
</comment>
<evidence type="ECO:0000313" key="8">
    <source>
        <dbReference type="EMBL" id="PTL56427.1"/>
    </source>
</evidence>
<dbReference type="GO" id="GO:0051536">
    <property type="term" value="F:iron-sulfur cluster binding"/>
    <property type="evidence" value="ECO:0007669"/>
    <property type="project" value="InterPro"/>
</dbReference>
<accession>A0A2T4UF64</accession>
<dbReference type="EMBL" id="PYYB01000002">
    <property type="protein sequence ID" value="PTL56427.1"/>
    <property type="molecule type" value="Genomic_DNA"/>
</dbReference>
<feature type="domain" description="FAD/NAD(P)-binding" evidence="6">
    <location>
        <begin position="146"/>
        <end position="468"/>
    </location>
</feature>
<dbReference type="PANTHER" id="PTHR43100:SF1">
    <property type="entry name" value="GLUTAMATE SYNTHASE [NADPH] SMALL CHAIN"/>
    <property type="match status" value="1"/>
</dbReference>
<evidence type="ECO:0000256" key="3">
    <source>
        <dbReference type="ARBA" id="ARBA00023164"/>
    </source>
</evidence>
<dbReference type="AlphaFoldDB" id="A0A2T4UF64"/>
<dbReference type="Gene3D" id="3.50.50.60">
    <property type="entry name" value="FAD/NAD(P)-binding domain"/>
    <property type="match status" value="2"/>
</dbReference>
<keyword evidence="1" id="KW-0028">Amino-acid biosynthesis</keyword>
<organism evidence="8 9">
    <name type="scientific">Paraconexibacter algicola</name>
    <dbReference type="NCBI Taxonomy" id="2133960"/>
    <lineage>
        <taxon>Bacteria</taxon>
        <taxon>Bacillati</taxon>
        <taxon>Actinomycetota</taxon>
        <taxon>Thermoleophilia</taxon>
        <taxon>Solirubrobacterales</taxon>
        <taxon>Paraconexibacteraceae</taxon>
        <taxon>Paraconexibacter</taxon>
    </lineage>
</organism>
<proteinExistence type="predicted"/>
<comment type="caution">
    <text evidence="8">The sequence shown here is derived from an EMBL/GenBank/DDBJ whole genome shotgun (WGS) entry which is preliminary data.</text>
</comment>
<dbReference type="NCBIfam" id="TIGR01317">
    <property type="entry name" value="GOGAT_sm_gam"/>
    <property type="match status" value="1"/>
</dbReference>
<dbReference type="InterPro" id="IPR023753">
    <property type="entry name" value="FAD/NAD-binding_dom"/>
</dbReference>
<evidence type="ECO:0000256" key="4">
    <source>
        <dbReference type="ARBA" id="ARBA00029440"/>
    </source>
</evidence>
<dbReference type="Pfam" id="PF14691">
    <property type="entry name" value="Fer4_20"/>
    <property type="match status" value="1"/>
</dbReference>
<dbReference type="GO" id="GO:0006537">
    <property type="term" value="P:glutamate biosynthetic process"/>
    <property type="evidence" value="ECO:0007669"/>
    <property type="project" value="UniProtKB-KW"/>
</dbReference>
<sequence length="519" mass="56128">MGELGAFLKIERSGVSYDDPSERLEHYKEFITPRPVQEVAEQGARCMECGVPFCHNGCPLGNLIPDWNDLVYRGRMKDAIKQLHSTNNFPEFTGRLCPAPCEAACVMEIREGEAITIKQIENTIIDTAWENGWVVPEPPEKETGRTVAVVGAGPAGLAAAQQLRRAGHTVTLYERDESPGGLMRFGVPDFKIEKGVIERRVEQLVAEGVQLRCGVEVGTDVTLEQLRAEHDAVVLSIGSRVPRDLPVEGRELDGIHSAMEYLYVRNRWVAATQPDQPSPRSQAPEPDAISAAGKHVVVIGGGDTGADCVGNSLREGALSVTQLELLPEPPAKRPDDRTPWPLWPQKFRLSYAMEEGLAVDKAEQDFSVVTTRFVGEDGKVTAIEVADAQPAPPFGPVEGTTREIKADVVFLAMGFLHPEPELVDGLGLAKDQRGNIKAPTYATSEEGVFAAGDARRGQSLIVWAINEGRQAARMADRYLHGLGPVEGSDQPGPGDRDQAAGDALPHAGAEPPEQAEPGL</sequence>
<evidence type="ECO:0000256" key="5">
    <source>
        <dbReference type="SAM" id="MobiDB-lite"/>
    </source>
</evidence>
<dbReference type="PRINTS" id="PR00419">
    <property type="entry name" value="ADXRDTASE"/>
</dbReference>
<dbReference type="InterPro" id="IPR051394">
    <property type="entry name" value="Glutamate_Synthase"/>
</dbReference>
<feature type="region of interest" description="Disordered" evidence="5">
    <location>
        <begin position="481"/>
        <end position="519"/>
    </location>
</feature>
<protein>
    <submittedName>
        <fullName evidence="8">Glutamate synthase</fullName>
        <ecNumber evidence="8">1.4.1.13</ecNumber>
    </submittedName>
</protein>
<dbReference type="GO" id="GO:0016639">
    <property type="term" value="F:oxidoreductase activity, acting on the CH-NH2 group of donors, NAD or NADP as acceptor"/>
    <property type="evidence" value="ECO:0007669"/>
    <property type="project" value="InterPro"/>
</dbReference>
<dbReference type="InterPro" id="IPR036188">
    <property type="entry name" value="FAD/NAD-bd_sf"/>
</dbReference>
<dbReference type="Proteomes" id="UP000240739">
    <property type="component" value="Unassembled WGS sequence"/>
</dbReference>
<evidence type="ECO:0000256" key="2">
    <source>
        <dbReference type="ARBA" id="ARBA00023002"/>
    </source>
</evidence>
<dbReference type="SUPFAM" id="SSF51971">
    <property type="entry name" value="Nucleotide-binding domain"/>
    <property type="match status" value="1"/>
</dbReference>
<name>A0A2T4UF64_9ACTN</name>
<dbReference type="SUPFAM" id="SSF46548">
    <property type="entry name" value="alpha-helical ferredoxin"/>
    <property type="match status" value="1"/>
</dbReference>
<evidence type="ECO:0000259" key="7">
    <source>
        <dbReference type="Pfam" id="PF14691"/>
    </source>
</evidence>
<reference evidence="8 9" key="1">
    <citation type="submission" date="2018-03" db="EMBL/GenBank/DDBJ databases">
        <title>Aquarubrobacter algicola gen. nov., sp. nov., a novel actinobacterium isolated from shallow eutrophic lake during the end of cyanobacterial harmful algal blooms.</title>
        <authorList>
            <person name="Chun S.J."/>
        </authorList>
    </citation>
    <scope>NUCLEOTIDE SEQUENCE [LARGE SCALE GENOMIC DNA]</scope>
    <source>
        <strain evidence="8 9">Seoho-28</strain>
    </source>
</reference>
<dbReference type="InterPro" id="IPR006005">
    <property type="entry name" value="Glut_synth_ssu1"/>
</dbReference>